<dbReference type="Proteomes" id="UP000276133">
    <property type="component" value="Unassembled WGS sequence"/>
</dbReference>
<dbReference type="EMBL" id="REGN01000599">
    <property type="protein sequence ID" value="RNA40750.1"/>
    <property type="molecule type" value="Genomic_DNA"/>
</dbReference>
<evidence type="ECO:0000313" key="2">
    <source>
        <dbReference type="Proteomes" id="UP000276133"/>
    </source>
</evidence>
<evidence type="ECO:0000313" key="1">
    <source>
        <dbReference type="EMBL" id="RNA40750.1"/>
    </source>
</evidence>
<comment type="caution">
    <text evidence="1">The sequence shown here is derived from an EMBL/GenBank/DDBJ whole genome shotgun (WGS) entry which is preliminary data.</text>
</comment>
<protein>
    <submittedName>
        <fullName evidence="1">Uncharacterized protein</fullName>
    </submittedName>
</protein>
<name>A0A3M7SYV6_BRAPC</name>
<proteinExistence type="predicted"/>
<keyword evidence="2" id="KW-1185">Reference proteome</keyword>
<organism evidence="1 2">
    <name type="scientific">Brachionus plicatilis</name>
    <name type="common">Marine rotifer</name>
    <name type="synonym">Brachionus muelleri</name>
    <dbReference type="NCBI Taxonomy" id="10195"/>
    <lineage>
        <taxon>Eukaryota</taxon>
        <taxon>Metazoa</taxon>
        <taxon>Spiralia</taxon>
        <taxon>Gnathifera</taxon>
        <taxon>Rotifera</taxon>
        <taxon>Eurotatoria</taxon>
        <taxon>Monogononta</taxon>
        <taxon>Pseudotrocha</taxon>
        <taxon>Ploima</taxon>
        <taxon>Brachionidae</taxon>
        <taxon>Brachionus</taxon>
    </lineage>
</organism>
<sequence length="62" mass="7701">MNLHKRIMKYRLLFHFCTIDFVLKFFLLKFKLRPNYRKQWRSQRGVDECSSRPVQRVVISLL</sequence>
<reference evidence="1 2" key="1">
    <citation type="journal article" date="2018" name="Sci. Rep.">
        <title>Genomic signatures of local adaptation to the degree of environmental predictability in rotifers.</title>
        <authorList>
            <person name="Franch-Gras L."/>
            <person name="Hahn C."/>
            <person name="Garcia-Roger E.M."/>
            <person name="Carmona M.J."/>
            <person name="Serra M."/>
            <person name="Gomez A."/>
        </authorList>
    </citation>
    <scope>NUCLEOTIDE SEQUENCE [LARGE SCALE GENOMIC DNA]</scope>
    <source>
        <strain evidence="1">HYR1</strain>
    </source>
</reference>
<dbReference type="AlphaFoldDB" id="A0A3M7SYV6"/>
<gene>
    <name evidence="1" type="ORF">BpHYR1_011874</name>
</gene>
<accession>A0A3M7SYV6</accession>